<evidence type="ECO:0000313" key="1">
    <source>
        <dbReference type="EMBL" id="CAD9525000.1"/>
    </source>
</evidence>
<protein>
    <submittedName>
        <fullName evidence="1">Uncharacterized protein</fullName>
    </submittedName>
</protein>
<dbReference type="EMBL" id="HBGU01065747">
    <property type="protein sequence ID" value="CAD9525000.1"/>
    <property type="molecule type" value="Transcribed_RNA"/>
</dbReference>
<name>A0A7S2INV8_9EUKA</name>
<gene>
    <name evidence="1" type="ORF">CBRE1094_LOCUS35857</name>
</gene>
<accession>A0A7S2INV8</accession>
<proteinExistence type="predicted"/>
<dbReference type="AlphaFoldDB" id="A0A7S2INV8"/>
<reference evidence="1" key="1">
    <citation type="submission" date="2021-01" db="EMBL/GenBank/DDBJ databases">
        <authorList>
            <person name="Corre E."/>
            <person name="Pelletier E."/>
            <person name="Niang G."/>
            <person name="Scheremetjew M."/>
            <person name="Finn R."/>
            <person name="Kale V."/>
            <person name="Holt S."/>
            <person name="Cochrane G."/>
            <person name="Meng A."/>
            <person name="Brown T."/>
            <person name="Cohen L."/>
        </authorList>
    </citation>
    <scope>NUCLEOTIDE SEQUENCE</scope>
    <source>
        <strain evidence="1">UTEX LB 985</strain>
    </source>
</reference>
<sequence>MHRPHTLSTMFSPNALYARIHMHGLTSHFCATPWCPYTPCCTHVFYSPDLAFKRHVTLGKLITDCNTKAQIQWHMCNDTTPSPASACSRGKFLTEADSAQRQIAQAFQMSEEAQEDDGG</sequence>
<organism evidence="1">
    <name type="scientific">Haptolina brevifila</name>
    <dbReference type="NCBI Taxonomy" id="156173"/>
    <lineage>
        <taxon>Eukaryota</taxon>
        <taxon>Haptista</taxon>
        <taxon>Haptophyta</taxon>
        <taxon>Prymnesiophyceae</taxon>
        <taxon>Prymnesiales</taxon>
        <taxon>Prymnesiaceae</taxon>
        <taxon>Haptolina</taxon>
    </lineage>
</organism>